<dbReference type="Proteomes" id="UP001215598">
    <property type="component" value="Unassembled WGS sequence"/>
</dbReference>
<name>A0AAD7MPP3_9AGAR</name>
<evidence type="ECO:0008006" key="4">
    <source>
        <dbReference type="Google" id="ProtNLM"/>
    </source>
</evidence>
<protein>
    <recommendedName>
        <fullName evidence="4">F-box domain-containing protein</fullName>
    </recommendedName>
</protein>
<proteinExistence type="predicted"/>
<feature type="non-terminal residue" evidence="2">
    <location>
        <position position="147"/>
    </location>
</feature>
<keyword evidence="1" id="KW-0175">Coiled coil</keyword>
<evidence type="ECO:0000313" key="2">
    <source>
        <dbReference type="EMBL" id="KAJ7727231.1"/>
    </source>
</evidence>
<sequence>MTVSQKRVGGCDLPIWDLYRDHHGLRIAVDGFTTSVSVLSAQATPNQRNVSSISVTQLEARIAQISSDIALQQEVLKSLERKKSAAQRQLNAIRDPIAQLPLEISSEIFLGCLTSQRKPGSHIAPLLLLNICNTWTDIALSTPAMWD</sequence>
<evidence type="ECO:0000256" key="1">
    <source>
        <dbReference type="SAM" id="Coils"/>
    </source>
</evidence>
<organism evidence="2 3">
    <name type="scientific">Mycena metata</name>
    <dbReference type="NCBI Taxonomy" id="1033252"/>
    <lineage>
        <taxon>Eukaryota</taxon>
        <taxon>Fungi</taxon>
        <taxon>Dikarya</taxon>
        <taxon>Basidiomycota</taxon>
        <taxon>Agaricomycotina</taxon>
        <taxon>Agaricomycetes</taxon>
        <taxon>Agaricomycetidae</taxon>
        <taxon>Agaricales</taxon>
        <taxon>Marasmiineae</taxon>
        <taxon>Mycenaceae</taxon>
        <taxon>Mycena</taxon>
    </lineage>
</organism>
<dbReference type="AlphaFoldDB" id="A0AAD7MPP3"/>
<feature type="coiled-coil region" evidence="1">
    <location>
        <begin position="62"/>
        <end position="89"/>
    </location>
</feature>
<reference evidence="2" key="1">
    <citation type="submission" date="2023-03" db="EMBL/GenBank/DDBJ databases">
        <title>Massive genome expansion in bonnet fungi (Mycena s.s.) driven by repeated elements and novel gene families across ecological guilds.</title>
        <authorList>
            <consortium name="Lawrence Berkeley National Laboratory"/>
            <person name="Harder C.B."/>
            <person name="Miyauchi S."/>
            <person name="Viragh M."/>
            <person name="Kuo A."/>
            <person name="Thoen E."/>
            <person name="Andreopoulos B."/>
            <person name="Lu D."/>
            <person name="Skrede I."/>
            <person name="Drula E."/>
            <person name="Henrissat B."/>
            <person name="Morin E."/>
            <person name="Kohler A."/>
            <person name="Barry K."/>
            <person name="LaButti K."/>
            <person name="Morin E."/>
            <person name="Salamov A."/>
            <person name="Lipzen A."/>
            <person name="Mereny Z."/>
            <person name="Hegedus B."/>
            <person name="Baldrian P."/>
            <person name="Stursova M."/>
            <person name="Weitz H."/>
            <person name="Taylor A."/>
            <person name="Grigoriev I.V."/>
            <person name="Nagy L.G."/>
            <person name="Martin F."/>
            <person name="Kauserud H."/>
        </authorList>
    </citation>
    <scope>NUCLEOTIDE SEQUENCE</scope>
    <source>
        <strain evidence="2">CBHHK182m</strain>
    </source>
</reference>
<gene>
    <name evidence="2" type="ORF">B0H16DRAFT_1331657</name>
</gene>
<comment type="caution">
    <text evidence="2">The sequence shown here is derived from an EMBL/GenBank/DDBJ whole genome shotgun (WGS) entry which is preliminary data.</text>
</comment>
<keyword evidence="3" id="KW-1185">Reference proteome</keyword>
<evidence type="ECO:0000313" key="3">
    <source>
        <dbReference type="Proteomes" id="UP001215598"/>
    </source>
</evidence>
<dbReference type="EMBL" id="JARKIB010000181">
    <property type="protein sequence ID" value="KAJ7727231.1"/>
    <property type="molecule type" value="Genomic_DNA"/>
</dbReference>
<accession>A0AAD7MPP3</accession>